<gene>
    <name evidence="3" type="ORF">E3O42_16045</name>
</gene>
<reference evidence="3 4" key="1">
    <citation type="submission" date="2019-03" db="EMBL/GenBank/DDBJ databases">
        <title>Genomics of glacier-inhabiting Cryobacterium strains.</title>
        <authorList>
            <person name="Liu Q."/>
            <person name="Xin Y.-H."/>
        </authorList>
    </citation>
    <scope>NUCLEOTIDE SEQUENCE [LARGE SCALE GENOMIC DNA]</scope>
    <source>
        <strain evidence="3 4">RHLS22-1</strain>
    </source>
</reference>
<dbReference type="Proteomes" id="UP000297907">
    <property type="component" value="Unassembled WGS sequence"/>
</dbReference>
<dbReference type="InterPro" id="IPR000601">
    <property type="entry name" value="PKD_dom"/>
</dbReference>
<organism evidence="3 4">
    <name type="scientific">Cryobacterium adonitolivorans</name>
    <dbReference type="NCBI Taxonomy" id="1259189"/>
    <lineage>
        <taxon>Bacteria</taxon>
        <taxon>Bacillati</taxon>
        <taxon>Actinomycetota</taxon>
        <taxon>Actinomycetes</taxon>
        <taxon>Micrococcales</taxon>
        <taxon>Microbacteriaceae</taxon>
        <taxon>Cryobacterium</taxon>
    </lineage>
</organism>
<feature type="compositionally biased region" description="Gly residues" evidence="1">
    <location>
        <begin position="64"/>
        <end position="85"/>
    </location>
</feature>
<accession>A0A4R8VY51</accession>
<keyword evidence="4" id="KW-1185">Reference proteome</keyword>
<sequence>MAVVAIFVWTVHVDPAVAARVYFAAGDCSVNQWREGGCAGAGAAVGNGGVDLSADREVYTPGRQGSGSGNGGRGGSGGGSGGGDWDGLPDGVSLVPGGVPVDQGDASAGPGLVPRRGTAVAPADPAVPVCQPQTPCDPDLVVRVSDLVSIRADAPTQGMEPDGWLVVGIPTNFFATASAHVRSGPLLGDSAEVRFTPVGFRWDYGDGTSRTSVSGGASWAALNLPEFSETATSHVFEQTGTLSIGLVVSYLAEYRFAGAEWRDVQGLVLVPTSPITAIADRAGTVLVAESCSGNPGGPGC</sequence>
<protein>
    <recommendedName>
        <fullName evidence="2">PKD domain-containing protein</fullName>
    </recommendedName>
</protein>
<feature type="domain" description="PKD" evidence="2">
    <location>
        <begin position="196"/>
        <end position="249"/>
    </location>
</feature>
<dbReference type="AlphaFoldDB" id="A0A4R8VY51"/>
<evidence type="ECO:0000256" key="1">
    <source>
        <dbReference type="SAM" id="MobiDB-lite"/>
    </source>
</evidence>
<evidence type="ECO:0000313" key="4">
    <source>
        <dbReference type="Proteomes" id="UP000297907"/>
    </source>
</evidence>
<name>A0A4R8VY51_9MICO</name>
<proteinExistence type="predicted"/>
<feature type="region of interest" description="Disordered" evidence="1">
    <location>
        <begin position="55"/>
        <end position="110"/>
    </location>
</feature>
<evidence type="ECO:0000313" key="3">
    <source>
        <dbReference type="EMBL" id="TFB97458.1"/>
    </source>
</evidence>
<comment type="caution">
    <text evidence="3">The sequence shown here is derived from an EMBL/GenBank/DDBJ whole genome shotgun (WGS) entry which is preliminary data.</text>
</comment>
<dbReference type="EMBL" id="SOFL01000053">
    <property type="protein sequence ID" value="TFB97458.1"/>
    <property type="molecule type" value="Genomic_DNA"/>
</dbReference>
<evidence type="ECO:0000259" key="2">
    <source>
        <dbReference type="PROSITE" id="PS50093"/>
    </source>
</evidence>
<dbReference type="PROSITE" id="PS50093">
    <property type="entry name" value="PKD"/>
    <property type="match status" value="1"/>
</dbReference>